<reference evidence="3 4" key="1">
    <citation type="submission" date="2020-04" db="EMBL/GenBank/DDBJ databases">
        <title>Arthrobacter sp. nov.</title>
        <authorList>
            <person name="Liu S."/>
        </authorList>
    </citation>
    <scope>NUCLEOTIDE SEQUENCE [LARGE SCALE GENOMIC DNA]</scope>
    <source>
        <strain evidence="3 4">E918</strain>
    </source>
</reference>
<feature type="domain" description="PucR C-terminal helix-turn-helix" evidence="2">
    <location>
        <begin position="435"/>
        <end position="492"/>
    </location>
</feature>
<dbReference type="Gene3D" id="1.10.10.2840">
    <property type="entry name" value="PucR C-terminal helix-turn-helix domain"/>
    <property type="match status" value="1"/>
</dbReference>
<feature type="domain" description="Purine catabolism PurC-like" evidence="1">
    <location>
        <begin position="5"/>
        <end position="124"/>
    </location>
</feature>
<dbReference type="InterPro" id="IPR051448">
    <property type="entry name" value="CdaR-like_regulators"/>
</dbReference>
<comment type="caution">
    <text evidence="3">The sequence shown here is derived from an EMBL/GenBank/DDBJ whole genome shotgun (WGS) entry which is preliminary data.</text>
</comment>
<sequence>MIVADLLAEDTLQLRLHTPSSATRLDSRISWCAPTEVTDPTPWLSRNVLVLTNGIGLQAGDDRTWQAYVERLAAVPVSAVAFGTGTAHRLLPPGLVKAATRLDIPLLEIPRAVSFLQVHRYVTNVLQAEHYAARTRSWQLAEACSRHAASGASVRTILAEVGRNVGAPVAIMDGSGSVLAQWPAAVRWTGEDLRRAAMDDDERAVPLPMGGGSFQLVTRGKARDEPLATLLAPAASIIAVQLRSALQTTSHKQAQLQALLLEASDWQGVALEKFAGTFRSTGLEADQPTLIVTAALEEGRLADVWKIRLALQEVFEVLRMTVLGDLVVAVAQRPGAGSAQACGDGSLTASLTELFRSVVPDLPVVLKGLSNSPGELRLSLHHAVRLVREVSGPVMAADLDLDSVLAVAADQGARAGARKLLAPVVAYDQQHTGALLATLRTYLDSDCHPSRTCHRLFIHRNTLAQRIRKLESLLQVRLDTLEGQTACLMALHLQPDLHQE</sequence>
<evidence type="ECO:0000259" key="1">
    <source>
        <dbReference type="Pfam" id="PF07905"/>
    </source>
</evidence>
<evidence type="ECO:0000313" key="4">
    <source>
        <dbReference type="Proteomes" id="UP000544090"/>
    </source>
</evidence>
<dbReference type="AlphaFoldDB" id="A0A7X6HF80"/>
<dbReference type="InterPro" id="IPR025736">
    <property type="entry name" value="PucR_C-HTH_dom"/>
</dbReference>
<dbReference type="RefSeq" id="WP_168488020.1">
    <property type="nucleotide sequence ID" value="NZ_JAAZSQ010000018.1"/>
</dbReference>
<gene>
    <name evidence="3" type="ORF">HGG74_16235</name>
</gene>
<dbReference type="Pfam" id="PF07905">
    <property type="entry name" value="PucR"/>
    <property type="match status" value="1"/>
</dbReference>
<dbReference type="PANTHER" id="PTHR33744">
    <property type="entry name" value="CARBOHYDRATE DIACID REGULATOR"/>
    <property type="match status" value="1"/>
</dbReference>
<keyword evidence="4" id="KW-1185">Reference proteome</keyword>
<dbReference type="Pfam" id="PF13556">
    <property type="entry name" value="HTH_30"/>
    <property type="match status" value="1"/>
</dbReference>
<proteinExistence type="predicted"/>
<dbReference type="PANTHER" id="PTHR33744:SF7">
    <property type="entry name" value="PUCR FAMILY TRANSCRIPTIONAL REGULATOR"/>
    <property type="match status" value="1"/>
</dbReference>
<protein>
    <submittedName>
        <fullName evidence="3">PucR family transcriptional regulator</fullName>
    </submittedName>
</protein>
<evidence type="ECO:0000313" key="3">
    <source>
        <dbReference type="EMBL" id="NKX56052.1"/>
    </source>
</evidence>
<accession>A0A7X6HF80</accession>
<organism evidence="3 4">
    <name type="scientific">Arthrobacter mobilis</name>
    <dbReference type="NCBI Taxonomy" id="2724944"/>
    <lineage>
        <taxon>Bacteria</taxon>
        <taxon>Bacillati</taxon>
        <taxon>Actinomycetota</taxon>
        <taxon>Actinomycetes</taxon>
        <taxon>Micrococcales</taxon>
        <taxon>Micrococcaceae</taxon>
        <taxon>Arthrobacter</taxon>
    </lineage>
</organism>
<name>A0A7X6HF80_9MICC</name>
<dbReference type="Proteomes" id="UP000544090">
    <property type="component" value="Unassembled WGS sequence"/>
</dbReference>
<evidence type="ECO:0000259" key="2">
    <source>
        <dbReference type="Pfam" id="PF13556"/>
    </source>
</evidence>
<dbReference type="EMBL" id="JAAZSQ010000018">
    <property type="protein sequence ID" value="NKX56052.1"/>
    <property type="molecule type" value="Genomic_DNA"/>
</dbReference>
<dbReference type="InterPro" id="IPR042070">
    <property type="entry name" value="PucR_C-HTH_sf"/>
</dbReference>
<dbReference type="InterPro" id="IPR012914">
    <property type="entry name" value="PucR_dom"/>
</dbReference>